<keyword evidence="3" id="KW-1185">Reference proteome</keyword>
<dbReference type="AlphaFoldDB" id="A0AAE0BW33"/>
<evidence type="ECO:0000313" key="2">
    <source>
        <dbReference type="EMBL" id="KAK3243901.1"/>
    </source>
</evidence>
<accession>A0AAE0BW33</accession>
<organism evidence="2 3">
    <name type="scientific">Cymbomonas tetramitiformis</name>
    <dbReference type="NCBI Taxonomy" id="36881"/>
    <lineage>
        <taxon>Eukaryota</taxon>
        <taxon>Viridiplantae</taxon>
        <taxon>Chlorophyta</taxon>
        <taxon>Pyramimonadophyceae</taxon>
        <taxon>Pyramimonadales</taxon>
        <taxon>Pyramimonadaceae</taxon>
        <taxon>Cymbomonas</taxon>
    </lineage>
</organism>
<gene>
    <name evidence="2" type="ORF">CYMTET_46467</name>
</gene>
<protein>
    <recommendedName>
        <fullName evidence="1">HAT C-terminal dimerisation domain-containing protein</fullName>
    </recommendedName>
</protein>
<sequence length="182" mass="20578">MDDGFNLFQEEIVTVESLDAQMLNLVTAEYERFRKTKIFDKSSTANFNLLGWWADLDGGGQYPNLRLLARIIYSIPGSEIENERIFSIAGCIASIKRSTMLAENLHMLAHINQNLPDDPLENLYVPEDKMSAFTDSFVSSFDLDTYEGFTAYDEALGAQHEEALIENEFVDESMAEIFPPGE</sequence>
<dbReference type="Proteomes" id="UP001190700">
    <property type="component" value="Unassembled WGS sequence"/>
</dbReference>
<dbReference type="EMBL" id="LGRX02032572">
    <property type="protein sequence ID" value="KAK3243901.1"/>
    <property type="molecule type" value="Genomic_DNA"/>
</dbReference>
<dbReference type="InterPro" id="IPR008906">
    <property type="entry name" value="HATC_C_dom"/>
</dbReference>
<reference evidence="2 3" key="1">
    <citation type="journal article" date="2015" name="Genome Biol. Evol.">
        <title>Comparative Genomics of a Bacterivorous Green Alga Reveals Evolutionary Causalities and Consequences of Phago-Mixotrophic Mode of Nutrition.</title>
        <authorList>
            <person name="Burns J.A."/>
            <person name="Paasch A."/>
            <person name="Narechania A."/>
            <person name="Kim E."/>
        </authorList>
    </citation>
    <scope>NUCLEOTIDE SEQUENCE [LARGE SCALE GENOMIC DNA]</scope>
    <source>
        <strain evidence="2 3">PLY_AMNH</strain>
    </source>
</reference>
<dbReference type="SUPFAM" id="SSF53098">
    <property type="entry name" value="Ribonuclease H-like"/>
    <property type="match status" value="1"/>
</dbReference>
<dbReference type="GO" id="GO:0046983">
    <property type="term" value="F:protein dimerization activity"/>
    <property type="evidence" value="ECO:0007669"/>
    <property type="project" value="InterPro"/>
</dbReference>
<feature type="domain" description="HAT C-terminal dimerisation" evidence="1">
    <location>
        <begin position="29"/>
        <end position="115"/>
    </location>
</feature>
<evidence type="ECO:0000259" key="1">
    <source>
        <dbReference type="Pfam" id="PF05699"/>
    </source>
</evidence>
<dbReference type="Pfam" id="PF05699">
    <property type="entry name" value="Dimer_Tnp_hAT"/>
    <property type="match status" value="1"/>
</dbReference>
<proteinExistence type="predicted"/>
<dbReference type="InterPro" id="IPR012337">
    <property type="entry name" value="RNaseH-like_sf"/>
</dbReference>
<name>A0AAE0BW33_9CHLO</name>
<evidence type="ECO:0000313" key="3">
    <source>
        <dbReference type="Proteomes" id="UP001190700"/>
    </source>
</evidence>
<comment type="caution">
    <text evidence="2">The sequence shown here is derived from an EMBL/GenBank/DDBJ whole genome shotgun (WGS) entry which is preliminary data.</text>
</comment>